<name>A0A6G8Q451_9ACTN</name>
<evidence type="ECO:0000256" key="3">
    <source>
        <dbReference type="ARBA" id="ARBA00022989"/>
    </source>
</evidence>
<keyword evidence="3 5" id="KW-1133">Transmembrane helix</keyword>
<organism evidence="6 7">
    <name type="scientific">Rubrobacter tropicus</name>
    <dbReference type="NCBI Taxonomy" id="2653851"/>
    <lineage>
        <taxon>Bacteria</taxon>
        <taxon>Bacillati</taxon>
        <taxon>Actinomycetota</taxon>
        <taxon>Rubrobacteria</taxon>
        <taxon>Rubrobacterales</taxon>
        <taxon>Rubrobacteraceae</taxon>
        <taxon>Rubrobacter</taxon>
    </lineage>
</organism>
<gene>
    <name evidence="6" type="ORF">GBA63_00430</name>
</gene>
<dbReference type="Pfam" id="PF10755">
    <property type="entry name" value="DUF2585"/>
    <property type="match status" value="1"/>
</dbReference>
<dbReference type="Proteomes" id="UP000501452">
    <property type="component" value="Chromosome"/>
</dbReference>
<evidence type="ECO:0000313" key="6">
    <source>
        <dbReference type="EMBL" id="QIN81252.1"/>
    </source>
</evidence>
<dbReference type="InterPro" id="IPR019691">
    <property type="entry name" value="DUF2585"/>
</dbReference>
<evidence type="ECO:0000256" key="4">
    <source>
        <dbReference type="ARBA" id="ARBA00023136"/>
    </source>
</evidence>
<dbReference type="EMBL" id="CP045119">
    <property type="protein sequence ID" value="QIN81252.1"/>
    <property type="molecule type" value="Genomic_DNA"/>
</dbReference>
<evidence type="ECO:0000313" key="7">
    <source>
        <dbReference type="Proteomes" id="UP000501452"/>
    </source>
</evidence>
<proteinExistence type="predicted"/>
<feature type="transmembrane region" description="Helical" evidence="5">
    <location>
        <begin position="56"/>
        <end position="74"/>
    </location>
</feature>
<dbReference type="AlphaFoldDB" id="A0A6G8Q451"/>
<keyword evidence="4 5" id="KW-0472">Membrane</keyword>
<keyword evidence="1" id="KW-1003">Cell membrane</keyword>
<evidence type="ECO:0000256" key="1">
    <source>
        <dbReference type="ARBA" id="ARBA00022475"/>
    </source>
</evidence>
<keyword evidence="7" id="KW-1185">Reference proteome</keyword>
<accession>A0A6G8Q451</accession>
<dbReference type="GO" id="GO:0005886">
    <property type="term" value="C:plasma membrane"/>
    <property type="evidence" value="ECO:0007669"/>
    <property type="project" value="InterPro"/>
</dbReference>
<dbReference type="RefSeq" id="WP_166172440.1">
    <property type="nucleotide sequence ID" value="NZ_CP045119.1"/>
</dbReference>
<keyword evidence="2 5" id="KW-0812">Transmembrane</keyword>
<evidence type="ECO:0000256" key="5">
    <source>
        <dbReference type="SAM" id="Phobius"/>
    </source>
</evidence>
<evidence type="ECO:0000256" key="2">
    <source>
        <dbReference type="ARBA" id="ARBA00022692"/>
    </source>
</evidence>
<reference evidence="6 7" key="1">
    <citation type="submission" date="2019-10" db="EMBL/GenBank/DDBJ databases">
        <title>Rubrobacter sp nov SCSIO 52090 isolated from a deep-sea sediment in the South China Sea.</title>
        <authorList>
            <person name="Chen R.W."/>
        </authorList>
    </citation>
    <scope>NUCLEOTIDE SEQUENCE [LARGE SCALE GENOMIC DNA]</scope>
    <source>
        <strain evidence="6 7">SCSIO 52909</strain>
    </source>
</reference>
<dbReference type="KEGG" id="rub:GBA63_00430"/>
<sequence>MRKTLPWIAVVAVLAGTTYLLRSQGRLWVCSCDYVLLWSGDAWSSDNSQHLLDPYSFTHVLHGFVLCGLLALVVPRVPAVWRLWLAVSVEALWEVVENSEFVIRRYREETAALGYTGDTVLNSLADIVLCGIGFALADRLGFRLTAALFVLTEAVLAVWIRDGLILNIIMLIHPIEAVREWQAAGH</sequence>
<protein>
    <submittedName>
        <fullName evidence="6">DUF2585 family protein</fullName>
    </submittedName>
</protein>